<keyword evidence="2 7" id="KW-0949">S-adenosyl-L-methionine</keyword>
<dbReference type="SFLD" id="SFLDS00029">
    <property type="entry name" value="Radical_SAM"/>
    <property type="match status" value="1"/>
</dbReference>
<dbReference type="InterPro" id="IPR007197">
    <property type="entry name" value="rSAM"/>
</dbReference>
<accession>A0A9Q4KHE6</accession>
<dbReference type="Proteomes" id="UP001075225">
    <property type="component" value="Unassembled WGS sequence"/>
</dbReference>
<proteinExistence type="predicted"/>
<dbReference type="Proteomes" id="UP001075461">
    <property type="component" value="Unassembled WGS sequence"/>
</dbReference>
<comment type="cofactor">
    <cofactor evidence="6">
        <name>[2Fe-2S] cluster</name>
        <dbReference type="ChEBI" id="CHEBI:190135"/>
    </cofactor>
</comment>
<feature type="domain" description="Radical SAM core" evidence="9">
    <location>
        <begin position="52"/>
        <end position="271"/>
    </location>
</feature>
<dbReference type="GO" id="GO:0051539">
    <property type="term" value="F:4 iron, 4 sulfur cluster binding"/>
    <property type="evidence" value="ECO:0007669"/>
    <property type="project" value="UniProtKB-KW"/>
</dbReference>
<evidence type="ECO:0000256" key="6">
    <source>
        <dbReference type="ARBA" id="ARBA00034078"/>
    </source>
</evidence>
<dbReference type="SFLD" id="SFLDG01280">
    <property type="entry name" value="HydE/PylB-like"/>
    <property type="match status" value="1"/>
</dbReference>
<dbReference type="InterPro" id="IPR013785">
    <property type="entry name" value="Aldolase_TIM"/>
</dbReference>
<comment type="caution">
    <text evidence="10">The sequence shown here is derived from an EMBL/GenBank/DDBJ whole genome shotgun (WGS) entry which is preliminary data.</text>
</comment>
<dbReference type="CDD" id="cd01335">
    <property type="entry name" value="Radical_SAM"/>
    <property type="match status" value="1"/>
</dbReference>
<dbReference type="EMBL" id="JAPXGP010000001">
    <property type="protein sequence ID" value="MCZ6161158.1"/>
    <property type="molecule type" value="Genomic_DNA"/>
</dbReference>
<keyword evidence="1 7" id="KW-0004">4Fe-4S</keyword>
<dbReference type="GO" id="GO:0042364">
    <property type="term" value="P:water-soluble vitamin biosynthetic process"/>
    <property type="evidence" value="ECO:0007669"/>
    <property type="project" value="UniProtKB-ARBA"/>
</dbReference>
<evidence type="ECO:0000256" key="7">
    <source>
        <dbReference type="PIRSR" id="PIRSR004762-1"/>
    </source>
</evidence>
<comment type="cofactor">
    <cofactor evidence="7">
        <name>[4Fe-4S] cluster</name>
        <dbReference type="ChEBI" id="CHEBI:49883"/>
    </cofactor>
    <text evidence="7">Binds 1 [4Fe-4S] cluster. The cluster is coordinated with 3 cysteines and an exchangeable S-adenosyl-L-methionine.</text>
</comment>
<evidence type="ECO:0000313" key="10">
    <source>
        <dbReference type="EMBL" id="MCZ6160216.1"/>
    </source>
</evidence>
<dbReference type="InterPro" id="IPR006638">
    <property type="entry name" value="Elp3/MiaA/NifB-like_rSAM"/>
</dbReference>
<reference evidence="10" key="1">
    <citation type="submission" date="2022-12" db="EMBL/GenBank/DDBJ databases">
        <title>Species Delineation and Comparative Genomics within the Campylobacter ureolyticus Complex.</title>
        <authorList>
            <person name="Maki J."/>
            <person name="Howard M."/>
            <person name="Connelly S."/>
            <person name="Hardy D.J."/>
            <person name="Cameron A."/>
        </authorList>
    </citation>
    <scope>NUCLEOTIDE SEQUENCE</scope>
    <source>
        <strain evidence="11">URMC_786</strain>
        <strain evidence="10">URMC_787</strain>
    </source>
</reference>
<sequence length="356" mass="40508">MVEKTLISNLIKKAYENHTLSLAECETILESSQCDEELFYFANLTRMKFSKKEVHLKALIEISNYCKNSCFYCGLRKQNLNVKRYKLSKDEILSTAKNAINLGYKTIVLQSGESKIYNIKDMCEIISKISSFGARITLSLGEKSFDEYKAYRQAGANRYLLRIETTNKDLYKKLHPKMNQENRFLALENLQNLGYETGSGMIVGLPGQTEKMIAKDILFFKEKNFDMIGVGPFIPCQNTPLESLKAGDFTLSLKAMALIRLLMPFINIPATTAMETLHKNGRTKALKSGANVVMPAIADYKYRKDYLIYPNKATENLELKEQLLCVSSQIYKAGFCISSQNGDSMYFKNRQGKQCE</sequence>
<dbReference type="RefSeq" id="WP_269479619.1">
    <property type="nucleotide sequence ID" value="NZ_JAPXGH010000006.1"/>
</dbReference>
<keyword evidence="3" id="KW-0479">Metal-binding</keyword>
<protein>
    <submittedName>
        <fullName evidence="10">[FeFe] hydrogenase H-cluster radical SAM maturase HydE</fullName>
    </submittedName>
</protein>
<dbReference type="SFLD" id="SFLDG01060">
    <property type="entry name" value="BATS_domain_containing"/>
    <property type="match status" value="1"/>
</dbReference>
<evidence type="ECO:0000256" key="8">
    <source>
        <dbReference type="PIRSR" id="PIRSR004762-2"/>
    </source>
</evidence>
<dbReference type="SUPFAM" id="SSF102114">
    <property type="entry name" value="Radical SAM enzymes"/>
    <property type="match status" value="1"/>
</dbReference>
<dbReference type="PROSITE" id="PS51918">
    <property type="entry name" value="RADICAL_SAM"/>
    <property type="match status" value="1"/>
</dbReference>
<dbReference type="GO" id="GO:0044272">
    <property type="term" value="P:sulfur compound biosynthetic process"/>
    <property type="evidence" value="ECO:0007669"/>
    <property type="project" value="UniProtKB-ARBA"/>
</dbReference>
<evidence type="ECO:0000313" key="11">
    <source>
        <dbReference type="EMBL" id="MCZ6161158.1"/>
    </source>
</evidence>
<dbReference type="SMART" id="SM00729">
    <property type="entry name" value="Elp3"/>
    <property type="match status" value="1"/>
</dbReference>
<dbReference type="Gene3D" id="3.20.20.70">
    <property type="entry name" value="Aldolase class I"/>
    <property type="match status" value="1"/>
</dbReference>
<organism evidence="10 12">
    <name type="scientific">Campylobacter ureolyticus</name>
    <dbReference type="NCBI Taxonomy" id="827"/>
    <lineage>
        <taxon>Bacteria</taxon>
        <taxon>Pseudomonadati</taxon>
        <taxon>Campylobacterota</taxon>
        <taxon>Epsilonproteobacteria</taxon>
        <taxon>Campylobacterales</taxon>
        <taxon>Campylobacteraceae</taxon>
        <taxon>Campylobacter</taxon>
    </lineage>
</organism>
<dbReference type="SFLD" id="SFLDG01082">
    <property type="entry name" value="B12-binding_domain_containing"/>
    <property type="match status" value="1"/>
</dbReference>
<evidence type="ECO:0000256" key="4">
    <source>
        <dbReference type="ARBA" id="ARBA00023004"/>
    </source>
</evidence>
<evidence type="ECO:0000313" key="12">
    <source>
        <dbReference type="Proteomes" id="UP001075225"/>
    </source>
</evidence>
<dbReference type="SMART" id="SM00876">
    <property type="entry name" value="BATS"/>
    <property type="match status" value="1"/>
</dbReference>
<dbReference type="Pfam" id="PF04055">
    <property type="entry name" value="Radical_SAM"/>
    <property type="match status" value="1"/>
</dbReference>
<dbReference type="InterPro" id="IPR010722">
    <property type="entry name" value="BATS_dom"/>
</dbReference>
<dbReference type="InterPro" id="IPR034422">
    <property type="entry name" value="HydE/PylB-like"/>
</dbReference>
<dbReference type="PIRSF" id="PIRSF004762">
    <property type="entry name" value="CHP00423"/>
    <property type="match status" value="1"/>
</dbReference>
<dbReference type="PANTHER" id="PTHR43726">
    <property type="entry name" value="3-METHYLORNITHINE SYNTHASE"/>
    <property type="match status" value="1"/>
</dbReference>
<keyword evidence="5 7" id="KW-0411">Iron-sulfur</keyword>
<feature type="binding site" evidence="8">
    <location>
        <position position="139"/>
    </location>
    <ligand>
        <name>(3R)-3-methyl-D-ornithine</name>
        <dbReference type="ChEBI" id="CHEBI:64642"/>
    </ligand>
</feature>
<gene>
    <name evidence="10" type="primary">hydE</name>
    <name evidence="10" type="ORF">O6B32_06950</name>
    <name evidence="11" type="ORF">O6B92_02170</name>
</gene>
<dbReference type="GO" id="GO:0046872">
    <property type="term" value="F:metal ion binding"/>
    <property type="evidence" value="ECO:0007669"/>
    <property type="project" value="UniProtKB-KW"/>
</dbReference>
<dbReference type="InterPro" id="IPR058240">
    <property type="entry name" value="rSAM_sf"/>
</dbReference>
<dbReference type="NCBIfam" id="TIGR03956">
    <property type="entry name" value="rSAM_HydE"/>
    <property type="match status" value="1"/>
</dbReference>
<feature type="binding site" evidence="8">
    <location>
        <position position="164"/>
    </location>
    <ligand>
        <name>S-adenosyl-L-methionine</name>
        <dbReference type="ChEBI" id="CHEBI:59789"/>
    </ligand>
</feature>
<dbReference type="InterPro" id="IPR024021">
    <property type="entry name" value="FeFe-hyd_HydE_rSAM"/>
</dbReference>
<evidence type="ECO:0000256" key="1">
    <source>
        <dbReference type="ARBA" id="ARBA00022485"/>
    </source>
</evidence>
<feature type="binding site" evidence="7">
    <location>
        <position position="73"/>
    </location>
    <ligand>
        <name>[4Fe-4S] cluster</name>
        <dbReference type="ChEBI" id="CHEBI:49883"/>
        <note>4Fe-4S-S-AdoMet</note>
    </ligand>
</feature>
<dbReference type="PANTHER" id="PTHR43726:SF1">
    <property type="entry name" value="BIOTIN SYNTHASE"/>
    <property type="match status" value="1"/>
</dbReference>
<keyword evidence="4 7" id="KW-0408">Iron</keyword>
<evidence type="ECO:0000256" key="3">
    <source>
        <dbReference type="ARBA" id="ARBA00022723"/>
    </source>
</evidence>
<feature type="binding site" evidence="7">
    <location>
        <position position="66"/>
    </location>
    <ligand>
        <name>[4Fe-4S] cluster</name>
        <dbReference type="ChEBI" id="CHEBI:49883"/>
        <note>4Fe-4S-S-AdoMet</note>
    </ligand>
</feature>
<dbReference type="GO" id="GO:0016740">
    <property type="term" value="F:transferase activity"/>
    <property type="evidence" value="ECO:0007669"/>
    <property type="project" value="TreeGrafter"/>
</dbReference>
<feature type="binding site" evidence="8">
    <location>
        <position position="183"/>
    </location>
    <ligand>
        <name>S-adenosyl-L-methionine</name>
        <dbReference type="ChEBI" id="CHEBI:59789"/>
    </ligand>
</feature>
<feature type="binding site" evidence="7">
    <location>
        <position position="70"/>
    </location>
    <ligand>
        <name>[4Fe-4S] cluster</name>
        <dbReference type="ChEBI" id="CHEBI:49883"/>
        <note>4Fe-4S-S-AdoMet</note>
    </ligand>
</feature>
<evidence type="ECO:0000256" key="2">
    <source>
        <dbReference type="ARBA" id="ARBA00022691"/>
    </source>
</evidence>
<dbReference type="EMBL" id="JAPXGO010000005">
    <property type="protein sequence ID" value="MCZ6160216.1"/>
    <property type="molecule type" value="Genomic_DNA"/>
</dbReference>
<name>A0A9Q4KHE6_9BACT</name>
<evidence type="ECO:0000256" key="5">
    <source>
        <dbReference type="ARBA" id="ARBA00023014"/>
    </source>
</evidence>
<evidence type="ECO:0000259" key="9">
    <source>
        <dbReference type="PROSITE" id="PS51918"/>
    </source>
</evidence>
<dbReference type="AlphaFoldDB" id="A0A9Q4KHE6"/>